<reference evidence="2 3" key="1">
    <citation type="journal article" date="2011" name="J. Bacteriol.">
        <title>Genome sequence of the verrucomicrobium Opitutus terrae PB90-1, an abundant inhabitant of rice paddy soil ecosystems.</title>
        <authorList>
            <person name="van Passel M.W."/>
            <person name="Kant R."/>
            <person name="Palva A."/>
            <person name="Copeland A."/>
            <person name="Lucas S."/>
            <person name="Lapidus A."/>
            <person name="Glavina del Rio T."/>
            <person name="Pitluck S."/>
            <person name="Goltsman E."/>
            <person name="Clum A."/>
            <person name="Sun H."/>
            <person name="Schmutz J."/>
            <person name="Larimer F.W."/>
            <person name="Land M.L."/>
            <person name="Hauser L."/>
            <person name="Kyrpides N."/>
            <person name="Mikhailova N."/>
            <person name="Richardson P.P."/>
            <person name="Janssen P.H."/>
            <person name="de Vos W.M."/>
            <person name="Smidt H."/>
        </authorList>
    </citation>
    <scope>NUCLEOTIDE SEQUENCE [LARGE SCALE GENOMIC DNA]</scope>
    <source>
        <strain evidence="3">DSM 11246 / JCM 15787 / PB90-1</strain>
    </source>
</reference>
<dbReference type="eggNOG" id="COG4677">
    <property type="taxonomic scope" value="Bacteria"/>
</dbReference>
<accession>B1ZP52</accession>
<dbReference type="AlphaFoldDB" id="B1ZP52"/>
<evidence type="ECO:0000313" key="2">
    <source>
        <dbReference type="EMBL" id="ACB77538.1"/>
    </source>
</evidence>
<dbReference type="InterPro" id="IPR032342">
    <property type="entry name" value="DUF4861"/>
</dbReference>
<dbReference type="Proteomes" id="UP000007013">
    <property type="component" value="Chromosome"/>
</dbReference>
<dbReference type="HOGENOM" id="CLU_696291_0_0_0"/>
<feature type="domain" description="Alpha-carbonic anhydrase" evidence="1">
    <location>
        <begin position="394"/>
        <end position="430"/>
    </location>
</feature>
<sequence length="430" mass="46431">MRASRMRPRVDALRPWAIVKALAPMKTPRVFTAFLAGLAAATTVLAADKVTLTVSHDLSIARPAETITVPWSKIAEALPGALLQKIQVTDAAGRVLPYQVTNVAPQAKDPKGVGIAYGELIFQHDFAAGEQSATFTVEKIEGVAPVFPSKAFARYVPERLDDFGWENDKIGHRTYGPALAAPAEGSGKEVLVTSGLDIWCKRVPYLIVDRWYNKGHDHYHKDEGEGMDMYNVGPSRGCGGTGVWDGKQLHVSRNYKTWKVIANGPVRAIFELTYDTWMANGVMVSETKRFTVDAGHNLDLIESTFAMTNAKQVTIGIGLNKTPTDKGQDPQIVTTPTADDGSLTQWVTQKSNGDLGTAVVVDKAAFGGFAEDDRNQLVLAKATAGQPLRYLAGAGWSKAGEFTSAQQWNAYVAACAARLRSPVKVTVAAN</sequence>
<dbReference type="InterPro" id="IPR001148">
    <property type="entry name" value="CA_dom"/>
</dbReference>
<protein>
    <recommendedName>
        <fullName evidence="1">Alpha-carbonic anhydrase domain-containing protein</fullName>
    </recommendedName>
</protein>
<dbReference type="PROSITE" id="PS51144">
    <property type="entry name" value="ALPHA_CA_2"/>
    <property type="match status" value="1"/>
</dbReference>
<proteinExistence type="predicted"/>
<organism evidence="2 3">
    <name type="scientific">Opitutus terrae (strain DSM 11246 / JCM 15787 / PB90-1)</name>
    <dbReference type="NCBI Taxonomy" id="452637"/>
    <lineage>
        <taxon>Bacteria</taxon>
        <taxon>Pseudomonadati</taxon>
        <taxon>Verrucomicrobiota</taxon>
        <taxon>Opitutia</taxon>
        <taxon>Opitutales</taxon>
        <taxon>Opitutaceae</taxon>
        <taxon>Opitutus</taxon>
    </lineage>
</organism>
<evidence type="ECO:0000259" key="1">
    <source>
        <dbReference type="PROSITE" id="PS51144"/>
    </source>
</evidence>
<dbReference type="Pfam" id="PF16153">
    <property type="entry name" value="DUF4861"/>
    <property type="match status" value="1"/>
</dbReference>
<name>B1ZP52_OPITP</name>
<evidence type="ECO:0000313" key="3">
    <source>
        <dbReference type="Proteomes" id="UP000007013"/>
    </source>
</evidence>
<gene>
    <name evidence="2" type="ordered locus">Oter_4265</name>
</gene>
<keyword evidence="3" id="KW-1185">Reference proteome</keyword>
<dbReference type="STRING" id="452637.Oter_4265"/>
<dbReference type="KEGG" id="ote:Oter_4265"/>
<dbReference type="EMBL" id="CP001032">
    <property type="protein sequence ID" value="ACB77538.1"/>
    <property type="molecule type" value="Genomic_DNA"/>
</dbReference>